<keyword evidence="5" id="KW-1185">Reference proteome</keyword>
<dbReference type="InterPro" id="IPR027417">
    <property type="entry name" value="P-loop_NTPase"/>
</dbReference>
<keyword evidence="1" id="KW-0677">Repeat</keyword>
<dbReference type="SUPFAM" id="SSF52540">
    <property type="entry name" value="P-loop containing nucleoside triphosphate hydrolases"/>
    <property type="match status" value="1"/>
</dbReference>
<dbReference type="PROSITE" id="PS50837">
    <property type="entry name" value="NACHT"/>
    <property type="match status" value="1"/>
</dbReference>
<evidence type="ECO:0000259" key="3">
    <source>
        <dbReference type="PROSITE" id="PS50837"/>
    </source>
</evidence>
<evidence type="ECO:0000256" key="1">
    <source>
        <dbReference type="ARBA" id="ARBA00022737"/>
    </source>
</evidence>
<evidence type="ECO:0000256" key="2">
    <source>
        <dbReference type="SAM" id="MobiDB-lite"/>
    </source>
</evidence>
<proteinExistence type="predicted"/>
<organism evidence="4 5">
    <name type="scientific">Bifidobacterium vansinderenii</name>
    <dbReference type="NCBI Taxonomy" id="1984871"/>
    <lineage>
        <taxon>Bacteria</taxon>
        <taxon>Bacillati</taxon>
        <taxon>Actinomycetota</taxon>
        <taxon>Actinomycetes</taxon>
        <taxon>Bifidobacteriales</taxon>
        <taxon>Bifidobacteriaceae</taxon>
        <taxon>Bifidobacterium</taxon>
    </lineage>
</organism>
<dbReference type="AlphaFoldDB" id="A0A229VX64"/>
<dbReference type="EMBL" id="NEWD01000020">
    <property type="protein sequence ID" value="OXN00219.1"/>
    <property type="molecule type" value="Genomic_DNA"/>
</dbReference>
<dbReference type="Gene3D" id="3.40.50.300">
    <property type="entry name" value="P-loop containing nucleotide triphosphate hydrolases"/>
    <property type="match status" value="1"/>
</dbReference>
<dbReference type="Proteomes" id="UP000215433">
    <property type="component" value="Unassembled WGS sequence"/>
</dbReference>
<comment type="caution">
    <text evidence="4">The sequence shown here is derived from an EMBL/GenBank/DDBJ whole genome shotgun (WGS) entry which is preliminary data.</text>
</comment>
<dbReference type="PANTHER" id="PTHR19860">
    <property type="entry name" value="DDB1- AND CUL4-ASSOCIATED FACTOR 12-RELATED"/>
    <property type="match status" value="1"/>
</dbReference>
<feature type="domain" description="NACHT" evidence="3">
    <location>
        <begin position="286"/>
        <end position="410"/>
    </location>
</feature>
<name>A0A229VX64_9BIFI</name>
<reference evidence="4 5" key="1">
    <citation type="submission" date="2017-05" db="EMBL/GenBank/DDBJ databases">
        <title>Bifidobacterium vansinderenii sp. nov.</title>
        <authorList>
            <person name="Lugli G.A."/>
            <person name="Duranti S."/>
            <person name="Mangifesta M."/>
        </authorList>
    </citation>
    <scope>NUCLEOTIDE SEQUENCE [LARGE SCALE GENOMIC DNA]</scope>
    <source>
        <strain evidence="4 5">Tam10B</strain>
    </source>
</reference>
<dbReference type="PANTHER" id="PTHR19860:SF40">
    <property type="entry name" value="WD40 REPEAT-CONTAINING PROTEIN"/>
    <property type="match status" value="1"/>
</dbReference>
<gene>
    <name evidence="4" type="ORF">Tam10B_1566</name>
</gene>
<dbReference type="InterPro" id="IPR051191">
    <property type="entry name" value="DCAF12"/>
</dbReference>
<evidence type="ECO:0000313" key="5">
    <source>
        <dbReference type="Proteomes" id="UP000215433"/>
    </source>
</evidence>
<dbReference type="RefSeq" id="WP_093960709.1">
    <property type="nucleotide sequence ID" value="NZ_NEWD01000020.1"/>
</dbReference>
<evidence type="ECO:0000313" key="4">
    <source>
        <dbReference type="EMBL" id="OXN00219.1"/>
    </source>
</evidence>
<feature type="compositionally biased region" description="Polar residues" evidence="2">
    <location>
        <begin position="1026"/>
        <end position="1049"/>
    </location>
</feature>
<sequence length="1150" mass="130521">MRSTSESSTRATWPWQPPAPVSIFVSSTFRDMQNERDALRDLALPRLRAFAAEYGTSVDMVDLRWGVDTNDMPEDEQERKVLHSCMQEIDRCSPFFLSLLGDRYGYVLGGAAERELRNAYPSLPTGRSLTELEILHALDHGDVTGQTTLFYIRSIANVSSLDESRRNDFVSMGDDAARLGRLKELIHRRFPESLQRYDVTINENGTYDLSDFVEMVVSDVMERLTNLWGPKPHTSFKDLDESSFLTAVRQTMSMQQSFAKQQTMLFAGRGQLVDNVLYFCEHSDHRALIVHGESGSGKTALVAKVSSQLRAQYPDRCVITIFCGRTDITSSFAGMLRYCSQLLFDHAHAVGLIGAMPTISKDLTEGSAEAERWKFSYLLQVVCADKPVILLVDGVDQLTSNHVFSPLDWLPGNLPHNCRVICTTASQNEKDIYRDLPRIDGVTMVMPPLTGDDIQAMIMSIAANAHKEIPSAVLDLLMRMINHGALHPNALYIRLTIWNMLTLSQADYAKADAAMRDDGLSPISALTIQLLDRLGHQPLNITDLFLELVDKAVHTVDGDVRDHHVLLWLIALSGHGLRDDDLRELMRMLHAQGIVRNGFNIAELSWMRQLVPDMFIHRTYGEWDLSHVSLRKMLISPLPSLLRVTLLNALADHFMNRIQHSDYDLVAARDLIPLLWEIGRIDDIFTVLSYRDRYPIIRALVSEEAAREHPEHVEDSVLYRLFAACQREQDALALFNLDSNNLHDLGHALRSSHSYPYIKALMDRLQLSLQTMAPRAVLQMRVVMYGKQAYYATDDDEKLRLVRKGLALADTDVTNTDFATVNLRRLAGNIEARRGNITTALRYYDDNVDLWMAAYDENHTIQCFLSACRAFEDAMGCRLRANPPRIQETKECLVRMYDLLATVGQNNMNPDVLNGMCIYYGLYSWCCEVAGYLIPPRDQNSDMMFLDVFWELVTRYPDYDVSYLAPYFVRMFNRLSSYKEGLAFLHSNETITTTLLSDITRMFGEAVHIAPDTQSDNTDDAAQRPVNASEQTHSSHQSQGKDNTMTTQDAQQNPMRDFVAQVLDAMNIPNLTGEARDIIIDERVRQLADNIDNAMLRALSSSQLDMLDALLDDPNTTDARIQQFWRDSGIDGQQIAMQEMMRFRKRHLGF</sequence>
<dbReference type="InterPro" id="IPR007111">
    <property type="entry name" value="NACHT_NTPase"/>
</dbReference>
<dbReference type="Pfam" id="PF13271">
    <property type="entry name" value="DUF4062"/>
    <property type="match status" value="1"/>
</dbReference>
<dbReference type="Pfam" id="PF05729">
    <property type="entry name" value="NACHT"/>
    <property type="match status" value="1"/>
</dbReference>
<feature type="region of interest" description="Disordered" evidence="2">
    <location>
        <begin position="1011"/>
        <end position="1049"/>
    </location>
</feature>
<accession>A0A229VX64</accession>
<protein>
    <submittedName>
        <fullName evidence="4">NACHT domain-containing protein</fullName>
    </submittedName>
</protein>
<dbReference type="InterPro" id="IPR025139">
    <property type="entry name" value="DUF4062"/>
</dbReference>